<gene>
    <name evidence="1" type="ORF">EVAR_16069_1</name>
</gene>
<evidence type="ECO:0000313" key="2">
    <source>
        <dbReference type="Proteomes" id="UP000299102"/>
    </source>
</evidence>
<proteinExistence type="predicted"/>
<protein>
    <submittedName>
        <fullName evidence="1">Uncharacterized protein</fullName>
    </submittedName>
</protein>
<keyword evidence="2" id="KW-1185">Reference proteome</keyword>
<dbReference type="EMBL" id="BGZK01000178">
    <property type="protein sequence ID" value="GBP26218.1"/>
    <property type="molecule type" value="Genomic_DNA"/>
</dbReference>
<evidence type="ECO:0000313" key="1">
    <source>
        <dbReference type="EMBL" id="GBP26218.1"/>
    </source>
</evidence>
<reference evidence="1 2" key="1">
    <citation type="journal article" date="2019" name="Commun. Biol.">
        <title>The bagworm genome reveals a unique fibroin gene that provides high tensile strength.</title>
        <authorList>
            <person name="Kono N."/>
            <person name="Nakamura H."/>
            <person name="Ohtoshi R."/>
            <person name="Tomita M."/>
            <person name="Numata K."/>
            <person name="Arakawa K."/>
        </authorList>
    </citation>
    <scope>NUCLEOTIDE SEQUENCE [LARGE SCALE GENOMIC DNA]</scope>
</reference>
<name>A0A4C1UIH2_EUMVA</name>
<dbReference type="AlphaFoldDB" id="A0A4C1UIH2"/>
<organism evidence="1 2">
    <name type="scientific">Eumeta variegata</name>
    <name type="common">Bagworm moth</name>
    <name type="synonym">Eumeta japonica</name>
    <dbReference type="NCBI Taxonomy" id="151549"/>
    <lineage>
        <taxon>Eukaryota</taxon>
        <taxon>Metazoa</taxon>
        <taxon>Ecdysozoa</taxon>
        <taxon>Arthropoda</taxon>
        <taxon>Hexapoda</taxon>
        <taxon>Insecta</taxon>
        <taxon>Pterygota</taxon>
        <taxon>Neoptera</taxon>
        <taxon>Endopterygota</taxon>
        <taxon>Lepidoptera</taxon>
        <taxon>Glossata</taxon>
        <taxon>Ditrysia</taxon>
        <taxon>Tineoidea</taxon>
        <taxon>Psychidae</taxon>
        <taxon>Oiketicinae</taxon>
        <taxon>Eumeta</taxon>
    </lineage>
</organism>
<dbReference type="Proteomes" id="UP000299102">
    <property type="component" value="Unassembled WGS sequence"/>
</dbReference>
<comment type="caution">
    <text evidence="1">The sequence shown here is derived from an EMBL/GenBank/DDBJ whole genome shotgun (WGS) entry which is preliminary data.</text>
</comment>
<sequence>MQWSTRLQHVNGPAQPVKYHTFTEYRREVNISGVGFRSVSECYGGSLTHHLSKNFSFIGYLNLNQKSGNALMSPLSETHSKTVYARYVTREAPRYNLLRCSRQILAPCILYDIVNSHRRYVIVLFPTFYSASSSPLAEASAEI</sequence>
<accession>A0A4C1UIH2</accession>